<feature type="transmembrane region" description="Helical" evidence="8">
    <location>
        <begin position="364"/>
        <end position="388"/>
    </location>
</feature>
<sequence length="441" mass="44072">MNLGQSLQFAVAGVLANKLRSVLTMSGIVIGVAAVIILVAAGTGASAATTASISALGSNTLTITPETGQGGGGRGGGPRIVGGGGGMFGGGGPRPVGPGALAQQPEEDDRGTEIRRSQLTLEDAEALVDPELAPTVASVAPVVTASSVTATYEGASHDVATLTGTTPSYLTNVDDTVQAGVPITDPDYLAHNRVALVGLTVATALAGGDGQALVGQPIQLNGVAFQVVGLLTAKGSSGPQDQDDRVLAPMTAVQDTLTGYGPLSSISVKAVSAEGVPVATAEVTAILNARHGTEVPDFSISSPTSILEAVSEVNATFTLLLGAVAGISLLVGGIGVMNIMLVTVTERTREIGIRKAIGAQKSDIVGQFLLEATMLSVAGGLLGIGIGVSVGSLSIGGFQMIVAPFSVLLAFAVSVAIGLFFGFYPANKAANLRPIHALRYE</sequence>
<evidence type="ECO:0000256" key="7">
    <source>
        <dbReference type="SAM" id="MobiDB-lite"/>
    </source>
</evidence>
<keyword evidence="2" id="KW-1003">Cell membrane</keyword>
<evidence type="ECO:0000256" key="5">
    <source>
        <dbReference type="ARBA" id="ARBA00023136"/>
    </source>
</evidence>
<dbReference type="Pfam" id="PF02687">
    <property type="entry name" value="FtsX"/>
    <property type="match status" value="1"/>
</dbReference>
<keyword evidence="3 8" id="KW-0812">Transmembrane</keyword>
<dbReference type="PANTHER" id="PTHR30572:SF4">
    <property type="entry name" value="ABC TRANSPORTER PERMEASE YTRF"/>
    <property type="match status" value="1"/>
</dbReference>
<dbReference type="InterPro" id="IPR050250">
    <property type="entry name" value="Macrolide_Exporter_MacB"/>
</dbReference>
<evidence type="ECO:0000256" key="4">
    <source>
        <dbReference type="ARBA" id="ARBA00022989"/>
    </source>
</evidence>
<feature type="transmembrane region" description="Helical" evidence="8">
    <location>
        <begin position="21"/>
        <end position="42"/>
    </location>
</feature>
<evidence type="ECO:0000259" key="9">
    <source>
        <dbReference type="Pfam" id="PF02687"/>
    </source>
</evidence>
<dbReference type="InterPro" id="IPR003838">
    <property type="entry name" value="ABC3_permease_C"/>
</dbReference>
<dbReference type="RefSeq" id="WP_345608790.1">
    <property type="nucleotide sequence ID" value="NZ_BAABJO010000024.1"/>
</dbReference>
<feature type="region of interest" description="Disordered" evidence="7">
    <location>
        <begin position="64"/>
        <end position="112"/>
    </location>
</feature>
<feature type="compositionally biased region" description="Gly residues" evidence="7">
    <location>
        <begin position="68"/>
        <end position="94"/>
    </location>
</feature>
<gene>
    <name evidence="11" type="ORF">GCM10023320_56150</name>
</gene>
<evidence type="ECO:0000256" key="3">
    <source>
        <dbReference type="ARBA" id="ARBA00022692"/>
    </source>
</evidence>
<dbReference type="Pfam" id="PF12704">
    <property type="entry name" value="MacB_PCD"/>
    <property type="match status" value="1"/>
</dbReference>
<dbReference type="PANTHER" id="PTHR30572">
    <property type="entry name" value="MEMBRANE COMPONENT OF TRANSPORTER-RELATED"/>
    <property type="match status" value="1"/>
</dbReference>
<keyword evidence="5 8" id="KW-0472">Membrane</keyword>
<keyword evidence="12" id="KW-1185">Reference proteome</keyword>
<feature type="transmembrane region" description="Helical" evidence="8">
    <location>
        <begin position="319"/>
        <end position="344"/>
    </location>
</feature>
<dbReference type="EMBL" id="BAABJO010000024">
    <property type="protein sequence ID" value="GAA5132062.1"/>
    <property type="molecule type" value="Genomic_DNA"/>
</dbReference>
<evidence type="ECO:0000313" key="11">
    <source>
        <dbReference type="EMBL" id="GAA5132062.1"/>
    </source>
</evidence>
<proteinExistence type="inferred from homology"/>
<feature type="domain" description="ABC3 transporter permease C-terminal" evidence="9">
    <location>
        <begin position="323"/>
        <end position="432"/>
    </location>
</feature>
<reference evidence="12" key="1">
    <citation type="journal article" date="2019" name="Int. J. Syst. Evol. Microbiol.">
        <title>The Global Catalogue of Microorganisms (GCM) 10K type strain sequencing project: providing services to taxonomists for standard genome sequencing and annotation.</title>
        <authorList>
            <consortium name="The Broad Institute Genomics Platform"/>
            <consortium name="The Broad Institute Genome Sequencing Center for Infectious Disease"/>
            <person name="Wu L."/>
            <person name="Ma J."/>
        </authorList>
    </citation>
    <scope>NUCLEOTIDE SEQUENCE [LARGE SCALE GENOMIC DNA]</scope>
    <source>
        <strain evidence="12">JCM 18302</strain>
    </source>
</reference>
<accession>A0ABP9NQV5</accession>
<comment type="similarity">
    <text evidence="6">Belongs to the ABC-4 integral membrane protein family.</text>
</comment>
<evidence type="ECO:0000256" key="8">
    <source>
        <dbReference type="SAM" id="Phobius"/>
    </source>
</evidence>
<comment type="subcellular location">
    <subcellularLocation>
        <location evidence="1">Cell membrane</location>
        <topology evidence="1">Multi-pass membrane protein</topology>
    </subcellularLocation>
</comment>
<evidence type="ECO:0000256" key="2">
    <source>
        <dbReference type="ARBA" id="ARBA00022475"/>
    </source>
</evidence>
<protein>
    <submittedName>
        <fullName evidence="11">ABC transporter permease</fullName>
    </submittedName>
</protein>
<name>A0ABP9NQV5_9PSEU</name>
<dbReference type="Proteomes" id="UP001500804">
    <property type="component" value="Unassembled WGS sequence"/>
</dbReference>
<feature type="domain" description="MacB-like periplasmic core" evidence="10">
    <location>
        <begin position="21"/>
        <end position="285"/>
    </location>
</feature>
<comment type="caution">
    <text evidence="11">The sequence shown here is derived from an EMBL/GenBank/DDBJ whole genome shotgun (WGS) entry which is preliminary data.</text>
</comment>
<feature type="transmembrane region" description="Helical" evidence="8">
    <location>
        <begin position="400"/>
        <end position="424"/>
    </location>
</feature>
<evidence type="ECO:0000256" key="6">
    <source>
        <dbReference type="ARBA" id="ARBA00038076"/>
    </source>
</evidence>
<dbReference type="InterPro" id="IPR025857">
    <property type="entry name" value="MacB_PCD"/>
</dbReference>
<evidence type="ECO:0000259" key="10">
    <source>
        <dbReference type="Pfam" id="PF12704"/>
    </source>
</evidence>
<keyword evidence="4 8" id="KW-1133">Transmembrane helix</keyword>
<evidence type="ECO:0000313" key="12">
    <source>
        <dbReference type="Proteomes" id="UP001500804"/>
    </source>
</evidence>
<evidence type="ECO:0000256" key="1">
    <source>
        <dbReference type="ARBA" id="ARBA00004651"/>
    </source>
</evidence>
<organism evidence="11 12">
    <name type="scientific">Pseudonocardia adelaidensis</name>
    <dbReference type="NCBI Taxonomy" id="648754"/>
    <lineage>
        <taxon>Bacteria</taxon>
        <taxon>Bacillati</taxon>
        <taxon>Actinomycetota</taxon>
        <taxon>Actinomycetes</taxon>
        <taxon>Pseudonocardiales</taxon>
        <taxon>Pseudonocardiaceae</taxon>
        <taxon>Pseudonocardia</taxon>
    </lineage>
</organism>